<dbReference type="AlphaFoldDB" id="A0A8K0HQ37"/>
<feature type="compositionally biased region" description="Polar residues" evidence="1">
    <location>
        <begin position="143"/>
        <end position="156"/>
    </location>
</feature>
<protein>
    <submittedName>
        <fullName evidence="2">Uncharacterized protein</fullName>
    </submittedName>
</protein>
<organism evidence="2 3">
    <name type="scientific">Rhamnella rubrinervis</name>
    <dbReference type="NCBI Taxonomy" id="2594499"/>
    <lineage>
        <taxon>Eukaryota</taxon>
        <taxon>Viridiplantae</taxon>
        <taxon>Streptophyta</taxon>
        <taxon>Embryophyta</taxon>
        <taxon>Tracheophyta</taxon>
        <taxon>Spermatophyta</taxon>
        <taxon>Magnoliopsida</taxon>
        <taxon>eudicotyledons</taxon>
        <taxon>Gunneridae</taxon>
        <taxon>Pentapetalae</taxon>
        <taxon>rosids</taxon>
        <taxon>fabids</taxon>
        <taxon>Rosales</taxon>
        <taxon>Rhamnaceae</taxon>
        <taxon>rhamnoid group</taxon>
        <taxon>Rhamneae</taxon>
        <taxon>Rhamnella</taxon>
    </lineage>
</organism>
<evidence type="ECO:0000256" key="1">
    <source>
        <dbReference type="SAM" id="MobiDB-lite"/>
    </source>
</evidence>
<feature type="region of interest" description="Disordered" evidence="1">
    <location>
        <begin position="99"/>
        <end position="157"/>
    </location>
</feature>
<evidence type="ECO:0000313" key="3">
    <source>
        <dbReference type="Proteomes" id="UP000796880"/>
    </source>
</evidence>
<sequence length="310" mass="34315">MVWGYETIPSLAEAFGIKSSLPRCPRMRNWTISGMPKKKILEDIFAGRGYEVVGIMVPKVHELPLVATVHHAGGQKPGDAAPVVEDALGVELDADRVHSVPDKDKTGTKKTDVVKRGRRHASARQPSPIASPVNAAMPDAYDQHSSPAPRTSTKGNSVEDRLCAMEERLSSIDSRQSSIDSRLSSIDRKLDCLIKLLGGTYNTTGVQLDEDDQDLMKPGVQDIGVVEHVKVFTRCPEKISGGEGKESTHRMSPYEVTATEDDTHLARGSVIFDPYRPIQMRSLTRRFISWTRSTDSRRSSYFGSLWEKLL</sequence>
<keyword evidence="3" id="KW-1185">Reference proteome</keyword>
<comment type="caution">
    <text evidence="2">The sequence shown here is derived from an EMBL/GenBank/DDBJ whole genome shotgun (WGS) entry which is preliminary data.</text>
</comment>
<proteinExistence type="predicted"/>
<feature type="compositionally biased region" description="Basic and acidic residues" evidence="1">
    <location>
        <begin position="99"/>
        <end position="115"/>
    </location>
</feature>
<accession>A0A8K0HQ37</accession>
<evidence type="ECO:0000313" key="2">
    <source>
        <dbReference type="EMBL" id="KAF3455548.1"/>
    </source>
</evidence>
<dbReference type="Proteomes" id="UP000796880">
    <property type="component" value="Unassembled WGS sequence"/>
</dbReference>
<name>A0A8K0HQ37_9ROSA</name>
<gene>
    <name evidence="2" type="ORF">FNV43_RR00179</name>
</gene>
<dbReference type="EMBL" id="VOIH02000001">
    <property type="protein sequence ID" value="KAF3455548.1"/>
    <property type="molecule type" value="Genomic_DNA"/>
</dbReference>
<reference evidence="2" key="1">
    <citation type="submission" date="2020-03" db="EMBL/GenBank/DDBJ databases">
        <title>A high-quality chromosome-level genome assembly of a woody plant with both climbing and erect habits, Rhamnella rubrinervis.</title>
        <authorList>
            <person name="Lu Z."/>
            <person name="Yang Y."/>
            <person name="Zhu X."/>
            <person name="Sun Y."/>
        </authorList>
    </citation>
    <scope>NUCLEOTIDE SEQUENCE</scope>
    <source>
        <strain evidence="2">BYM</strain>
        <tissue evidence="2">Leaf</tissue>
    </source>
</reference>